<reference evidence="3" key="2">
    <citation type="submission" date="2015-01" db="EMBL/GenBank/DDBJ databases">
        <title>Evolutionary Origins and Diversification of the Mycorrhizal Mutualists.</title>
        <authorList>
            <consortium name="DOE Joint Genome Institute"/>
            <consortium name="Mycorrhizal Genomics Consortium"/>
            <person name="Kohler A."/>
            <person name="Kuo A."/>
            <person name="Nagy L.G."/>
            <person name="Floudas D."/>
            <person name="Copeland A."/>
            <person name="Barry K.W."/>
            <person name="Cichocki N."/>
            <person name="Veneault-Fourrey C."/>
            <person name="LaButti K."/>
            <person name="Lindquist E.A."/>
            <person name="Lipzen A."/>
            <person name="Lundell T."/>
            <person name="Morin E."/>
            <person name="Murat C."/>
            <person name="Riley R."/>
            <person name="Ohm R."/>
            <person name="Sun H."/>
            <person name="Tunlid A."/>
            <person name="Henrissat B."/>
            <person name="Grigoriev I.V."/>
            <person name="Hibbett D.S."/>
            <person name="Martin F."/>
        </authorList>
    </citation>
    <scope>NUCLEOTIDE SEQUENCE [LARGE SCALE GENOMIC DNA]</scope>
    <source>
        <strain evidence="3">h7</strain>
    </source>
</reference>
<dbReference type="HOGENOM" id="CLU_089003_0_0_1"/>
<evidence type="ECO:0000313" key="2">
    <source>
        <dbReference type="EMBL" id="KIM35705.1"/>
    </source>
</evidence>
<feature type="region of interest" description="Disordered" evidence="1">
    <location>
        <begin position="226"/>
        <end position="262"/>
    </location>
</feature>
<evidence type="ECO:0008006" key="4">
    <source>
        <dbReference type="Google" id="ProtNLM"/>
    </source>
</evidence>
<evidence type="ECO:0000313" key="3">
    <source>
        <dbReference type="Proteomes" id="UP000053424"/>
    </source>
</evidence>
<evidence type="ECO:0000256" key="1">
    <source>
        <dbReference type="SAM" id="MobiDB-lite"/>
    </source>
</evidence>
<gene>
    <name evidence="2" type="ORF">M413DRAFT_32270</name>
</gene>
<dbReference type="Proteomes" id="UP000053424">
    <property type="component" value="Unassembled WGS sequence"/>
</dbReference>
<dbReference type="AlphaFoldDB" id="A0A0C3BG50"/>
<dbReference type="EMBL" id="KN831815">
    <property type="protein sequence ID" value="KIM35705.1"/>
    <property type="molecule type" value="Genomic_DNA"/>
</dbReference>
<sequence length="273" mass="31009">MPLPKSLGSRSRFMDLVVPKWRIPRCSNGNPHRPGICMGTKRPEDFGRRYFFCDSKAGKAARCNDQSWSPVLSEESCERLKVALKVFTKAMYEDPLKVFESAAKLGMQEAAGPKDQDQSTAIESEKVLIYVYISKDDEYLKYEGVINDGFYSFLSDITLCGYMHFPHSSWSIYDRFREGFNPIPTYSAFKVIEDEFFIVRPTSFLDENCQGLGDLITRLHSLPMEGMPAKGSARAREKRKRAVEEEGSDAGPSKRKKPNLGVQETVVLDWTDL</sequence>
<dbReference type="OrthoDB" id="2918055at2759"/>
<organism evidence="2 3">
    <name type="scientific">Hebeloma cylindrosporum</name>
    <dbReference type="NCBI Taxonomy" id="76867"/>
    <lineage>
        <taxon>Eukaryota</taxon>
        <taxon>Fungi</taxon>
        <taxon>Dikarya</taxon>
        <taxon>Basidiomycota</taxon>
        <taxon>Agaricomycotina</taxon>
        <taxon>Agaricomycetes</taxon>
        <taxon>Agaricomycetidae</taxon>
        <taxon>Agaricales</taxon>
        <taxon>Agaricineae</taxon>
        <taxon>Hymenogastraceae</taxon>
        <taxon>Hebeloma</taxon>
    </lineage>
</organism>
<proteinExistence type="predicted"/>
<name>A0A0C3BG50_HEBCY</name>
<accession>A0A0C3BG50</accession>
<protein>
    <recommendedName>
        <fullName evidence="4">Zinc finger GRF-type domain-containing protein</fullName>
    </recommendedName>
</protein>
<keyword evidence="3" id="KW-1185">Reference proteome</keyword>
<reference evidence="2 3" key="1">
    <citation type="submission" date="2014-04" db="EMBL/GenBank/DDBJ databases">
        <authorList>
            <consortium name="DOE Joint Genome Institute"/>
            <person name="Kuo A."/>
            <person name="Gay G."/>
            <person name="Dore J."/>
            <person name="Kohler A."/>
            <person name="Nagy L.G."/>
            <person name="Floudas D."/>
            <person name="Copeland A."/>
            <person name="Barry K.W."/>
            <person name="Cichocki N."/>
            <person name="Veneault-Fourrey C."/>
            <person name="LaButti K."/>
            <person name="Lindquist E.A."/>
            <person name="Lipzen A."/>
            <person name="Lundell T."/>
            <person name="Morin E."/>
            <person name="Murat C."/>
            <person name="Sun H."/>
            <person name="Tunlid A."/>
            <person name="Henrissat B."/>
            <person name="Grigoriev I.V."/>
            <person name="Hibbett D.S."/>
            <person name="Martin F."/>
            <person name="Nordberg H.P."/>
            <person name="Cantor M.N."/>
            <person name="Hua S.X."/>
        </authorList>
    </citation>
    <scope>NUCLEOTIDE SEQUENCE [LARGE SCALE GENOMIC DNA]</scope>
    <source>
        <strain evidence="3">h7</strain>
    </source>
</reference>